<dbReference type="Pfam" id="PF16395">
    <property type="entry name" value="DUF5004"/>
    <property type="match status" value="1"/>
</dbReference>
<evidence type="ECO:0000313" key="1">
    <source>
        <dbReference type="EMBL" id="MEE1945043.1"/>
    </source>
</evidence>
<comment type="caution">
    <text evidence="1">The sequence shown here is derived from an EMBL/GenBank/DDBJ whole genome shotgun (WGS) entry which is preliminary data.</text>
</comment>
<dbReference type="Proteomes" id="UP001336835">
    <property type="component" value="Unassembled WGS sequence"/>
</dbReference>
<reference evidence="1 2" key="1">
    <citation type="submission" date="2024-01" db="EMBL/GenBank/DDBJ databases">
        <title>Pedobacter sp. nov., isolated from fresh soil.</title>
        <authorList>
            <person name="Le N.T.T."/>
        </authorList>
    </citation>
    <scope>NUCLEOTIDE SEQUENCE [LARGE SCALE GENOMIC DNA]</scope>
    <source>
        <strain evidence="1 2">KR3-3</strain>
    </source>
</reference>
<evidence type="ECO:0000313" key="2">
    <source>
        <dbReference type="Proteomes" id="UP001336835"/>
    </source>
</evidence>
<dbReference type="EMBL" id="JAZDQT010000001">
    <property type="protein sequence ID" value="MEE1945043.1"/>
    <property type="molecule type" value="Genomic_DNA"/>
</dbReference>
<keyword evidence="2" id="KW-1185">Reference proteome</keyword>
<proteinExistence type="predicted"/>
<sequence length="166" mass="18426">MKKIKYIVLVSIIATIWGCKPEEFGPIVGSEENFLKEMQGTWSLTKVTQVDQNAVSNGWPYKELDITNIYPYKELVASFQGDASGNPSTFTITPGNAPKITDLNSGNWSVDNAKAPSVITLSNNGQTSTLTLGSYANLKNGKFYLKREKKVNGKTILVYQYEFTKK</sequence>
<gene>
    <name evidence="1" type="ORF">VRU48_07990</name>
</gene>
<name>A0ABU7I6D6_9SPHI</name>
<accession>A0ABU7I6D6</accession>
<protein>
    <submittedName>
        <fullName evidence="1">DUF5004 domain-containing protein</fullName>
    </submittedName>
</protein>
<dbReference type="RefSeq" id="WP_330107397.1">
    <property type="nucleotide sequence ID" value="NZ_JAZDQT010000001.1"/>
</dbReference>
<dbReference type="InterPro" id="IPR032168">
    <property type="entry name" value="DUF5004"/>
</dbReference>
<organism evidence="1 2">
    <name type="scientific">Pedobacter albus</name>
    <dbReference type="NCBI Taxonomy" id="3113905"/>
    <lineage>
        <taxon>Bacteria</taxon>
        <taxon>Pseudomonadati</taxon>
        <taxon>Bacteroidota</taxon>
        <taxon>Sphingobacteriia</taxon>
        <taxon>Sphingobacteriales</taxon>
        <taxon>Sphingobacteriaceae</taxon>
        <taxon>Pedobacter</taxon>
    </lineage>
</organism>